<evidence type="ECO:0000256" key="1">
    <source>
        <dbReference type="SAM" id="Phobius"/>
    </source>
</evidence>
<protein>
    <submittedName>
        <fullName evidence="2">Uncharacterized protein</fullName>
    </submittedName>
</protein>
<evidence type="ECO:0000313" key="2">
    <source>
        <dbReference type="EMBL" id="MDT7829091.1"/>
    </source>
</evidence>
<evidence type="ECO:0000313" key="3">
    <source>
        <dbReference type="Proteomes" id="UP001250656"/>
    </source>
</evidence>
<dbReference type="EMBL" id="JAVTTP010000001">
    <property type="protein sequence ID" value="MDT7829091.1"/>
    <property type="molecule type" value="Genomic_DNA"/>
</dbReference>
<comment type="caution">
    <text evidence="2">The sequence shown here is derived from an EMBL/GenBank/DDBJ whole genome shotgun (WGS) entry which is preliminary data.</text>
</comment>
<sequence>MSSTTHRGFYANSREVKAATTIQAASIKIAKSTHVAGSIFFKVVMFSGFGFGVWILGLSAYLFDWEAGL</sequence>
<gene>
    <name evidence="2" type="ORF">RQM65_10485</name>
</gene>
<keyword evidence="1" id="KW-1133">Transmembrane helix</keyword>
<dbReference type="RefSeq" id="WP_314014803.1">
    <property type="nucleotide sequence ID" value="NZ_JAVTTP010000001.1"/>
</dbReference>
<proteinExistence type="predicted"/>
<keyword evidence="1" id="KW-0472">Membrane</keyword>
<accession>A0ABU3L5S1</accession>
<name>A0ABU3L5S1_9FLAO</name>
<reference evidence="2 3" key="1">
    <citation type="submission" date="2023-09" db="EMBL/GenBank/DDBJ databases">
        <title>Novel taxa isolated from Blanes Bay.</title>
        <authorList>
            <person name="Rey-Velasco X."/>
            <person name="Lucena T."/>
        </authorList>
    </citation>
    <scope>NUCLEOTIDE SEQUENCE [LARGE SCALE GENOMIC DNA]</scope>
    <source>
        <strain evidence="2 3">S334</strain>
    </source>
</reference>
<organism evidence="2 3">
    <name type="scientific">Pricia mediterranea</name>
    <dbReference type="NCBI Taxonomy" id="3076079"/>
    <lineage>
        <taxon>Bacteria</taxon>
        <taxon>Pseudomonadati</taxon>
        <taxon>Bacteroidota</taxon>
        <taxon>Flavobacteriia</taxon>
        <taxon>Flavobacteriales</taxon>
        <taxon>Flavobacteriaceae</taxon>
        <taxon>Pricia</taxon>
    </lineage>
</organism>
<keyword evidence="3" id="KW-1185">Reference proteome</keyword>
<dbReference type="Proteomes" id="UP001250656">
    <property type="component" value="Unassembled WGS sequence"/>
</dbReference>
<keyword evidence="1" id="KW-0812">Transmembrane</keyword>
<feature type="transmembrane region" description="Helical" evidence="1">
    <location>
        <begin position="39"/>
        <end position="63"/>
    </location>
</feature>